<dbReference type="InterPro" id="IPR016192">
    <property type="entry name" value="APOBEC/CMP_deaminase_Zn-bd"/>
</dbReference>
<dbReference type="InterPro" id="IPR004794">
    <property type="entry name" value="Eubact_RibD"/>
</dbReference>
<reference evidence="7 8" key="1">
    <citation type="submission" date="2018-10" db="EMBL/GenBank/DDBJ databases">
        <title>Genomic Encyclopedia of Type Strains, Phase IV (KMG-IV): sequencing the most valuable type-strain genomes for metagenomic binning, comparative biology and taxonomic classification.</title>
        <authorList>
            <person name="Goeker M."/>
        </authorList>
    </citation>
    <scope>NUCLEOTIDE SEQUENCE [LARGE SCALE GENOMIC DNA]</scope>
    <source>
        <strain evidence="7 8">DSM 22008</strain>
    </source>
</reference>
<dbReference type="PANTHER" id="PTHR11079:SF162">
    <property type="entry name" value="RIBOFLAVIN BIOSYNTHESIS PROTEIN PYRD, CHLOROPLASTIC"/>
    <property type="match status" value="1"/>
</dbReference>
<dbReference type="EMBL" id="RBII01000002">
    <property type="protein sequence ID" value="RKQ69758.1"/>
    <property type="molecule type" value="Genomic_DNA"/>
</dbReference>
<dbReference type="GO" id="GO:0009231">
    <property type="term" value="P:riboflavin biosynthetic process"/>
    <property type="evidence" value="ECO:0007669"/>
    <property type="project" value="UniProtKB-UniPathway"/>
</dbReference>
<evidence type="ECO:0000256" key="4">
    <source>
        <dbReference type="ARBA" id="ARBA00022723"/>
    </source>
</evidence>
<comment type="pathway">
    <text evidence="1">Cofactor biosynthesis; riboflavin biosynthesis; 5-amino-6-(D-ribitylamino)uracil from GTP: step 2/4.</text>
</comment>
<gene>
    <name evidence="7" type="ORF">DES40_2567</name>
</gene>
<dbReference type="Gene3D" id="3.40.140.10">
    <property type="entry name" value="Cytidine Deaminase, domain 2"/>
    <property type="match status" value="1"/>
</dbReference>
<keyword evidence="8" id="KW-1185">Reference proteome</keyword>
<dbReference type="OrthoDB" id="9800865at2"/>
<comment type="caution">
    <text evidence="7">The sequence shown here is derived from an EMBL/GenBank/DDBJ whole genome shotgun (WGS) entry which is preliminary data.</text>
</comment>
<sequence length="144" mass="14971">MTQKETYMLRALELGAAQNGRTAENPAVGCVLVKNGEIIGQGATADGGRPHAETIALMSAGADARGATAYVTLEPCSHYGQTGPCANALIEAGIVACYIAVIDPDPRVHWRGAAIMQEAGIDVQIGLCAEEAFNAHANFFARVS</sequence>
<organism evidence="7 8">
    <name type="scientific">Litorimonas taeanensis</name>
    <dbReference type="NCBI Taxonomy" id="568099"/>
    <lineage>
        <taxon>Bacteria</taxon>
        <taxon>Pseudomonadati</taxon>
        <taxon>Pseudomonadota</taxon>
        <taxon>Alphaproteobacteria</taxon>
        <taxon>Maricaulales</taxon>
        <taxon>Robiginitomaculaceae</taxon>
    </lineage>
</organism>
<keyword evidence="3" id="KW-0686">Riboflavin biosynthesis</keyword>
<dbReference type="AlphaFoldDB" id="A0A420WFI4"/>
<dbReference type="GO" id="GO:0008270">
    <property type="term" value="F:zinc ion binding"/>
    <property type="evidence" value="ECO:0007669"/>
    <property type="project" value="InterPro"/>
</dbReference>
<dbReference type="NCBIfam" id="TIGR00326">
    <property type="entry name" value="eubact_ribD"/>
    <property type="match status" value="1"/>
</dbReference>
<name>A0A420WFI4_9PROT</name>
<protein>
    <recommendedName>
        <fullName evidence="2">diaminohydroxyphosphoribosylaminopyrimidine deaminase</fullName>
        <ecNumber evidence="2">3.5.4.26</ecNumber>
    </recommendedName>
</protein>
<dbReference type="InterPro" id="IPR002125">
    <property type="entry name" value="CMP_dCMP_dom"/>
</dbReference>
<evidence type="ECO:0000259" key="6">
    <source>
        <dbReference type="PROSITE" id="PS51747"/>
    </source>
</evidence>
<dbReference type="PANTHER" id="PTHR11079">
    <property type="entry name" value="CYTOSINE DEAMINASE FAMILY MEMBER"/>
    <property type="match status" value="1"/>
</dbReference>
<dbReference type="Pfam" id="PF00383">
    <property type="entry name" value="dCMP_cyt_deam_1"/>
    <property type="match status" value="1"/>
</dbReference>
<dbReference type="Proteomes" id="UP000282211">
    <property type="component" value="Unassembled WGS sequence"/>
</dbReference>
<accession>A0A420WFI4</accession>
<dbReference type="InterPro" id="IPR016193">
    <property type="entry name" value="Cytidine_deaminase-like"/>
</dbReference>
<evidence type="ECO:0000256" key="1">
    <source>
        <dbReference type="ARBA" id="ARBA00004882"/>
    </source>
</evidence>
<feature type="domain" description="CMP/dCMP-type deaminase" evidence="6">
    <location>
        <begin position="2"/>
        <end position="130"/>
    </location>
</feature>
<keyword evidence="5" id="KW-0862">Zinc</keyword>
<evidence type="ECO:0000313" key="8">
    <source>
        <dbReference type="Proteomes" id="UP000282211"/>
    </source>
</evidence>
<dbReference type="SUPFAM" id="SSF53927">
    <property type="entry name" value="Cytidine deaminase-like"/>
    <property type="match status" value="1"/>
</dbReference>
<dbReference type="InParanoid" id="A0A420WFI4"/>
<proteinExistence type="predicted"/>
<dbReference type="CDD" id="cd01284">
    <property type="entry name" value="Riboflavin_deaminase-reductase"/>
    <property type="match status" value="1"/>
</dbReference>
<dbReference type="PROSITE" id="PS00903">
    <property type="entry name" value="CYT_DCMP_DEAMINASES_1"/>
    <property type="match status" value="1"/>
</dbReference>
<evidence type="ECO:0000313" key="7">
    <source>
        <dbReference type="EMBL" id="RKQ69758.1"/>
    </source>
</evidence>
<evidence type="ECO:0000256" key="2">
    <source>
        <dbReference type="ARBA" id="ARBA00012766"/>
    </source>
</evidence>
<dbReference type="RefSeq" id="WP_121102741.1">
    <property type="nucleotide sequence ID" value="NZ_RBII01000002.1"/>
</dbReference>
<dbReference type="GO" id="GO:0008835">
    <property type="term" value="F:diaminohydroxyphosphoribosylaminopyrimidine deaminase activity"/>
    <property type="evidence" value="ECO:0007669"/>
    <property type="project" value="UniProtKB-EC"/>
</dbReference>
<dbReference type="EC" id="3.5.4.26" evidence="2"/>
<keyword evidence="4" id="KW-0479">Metal-binding</keyword>
<evidence type="ECO:0000256" key="3">
    <source>
        <dbReference type="ARBA" id="ARBA00022619"/>
    </source>
</evidence>
<evidence type="ECO:0000256" key="5">
    <source>
        <dbReference type="ARBA" id="ARBA00022833"/>
    </source>
</evidence>
<dbReference type="UniPathway" id="UPA00275">
    <property type="reaction ID" value="UER00401"/>
</dbReference>
<dbReference type="PROSITE" id="PS51747">
    <property type="entry name" value="CYT_DCMP_DEAMINASES_2"/>
    <property type="match status" value="1"/>
</dbReference>